<name>A0A2T6C7T8_9BACL</name>
<dbReference type="GO" id="GO:0003676">
    <property type="term" value="F:nucleic acid binding"/>
    <property type="evidence" value="ECO:0007669"/>
    <property type="project" value="InterPro"/>
</dbReference>
<feature type="domain" description="TNase-like" evidence="5">
    <location>
        <begin position="28"/>
        <end position="168"/>
    </location>
</feature>
<keyword evidence="4" id="KW-0732">Signal</keyword>
<dbReference type="SUPFAM" id="SSF50199">
    <property type="entry name" value="Staphylococcal nuclease"/>
    <property type="match status" value="1"/>
</dbReference>
<dbReference type="PANTHER" id="PTHR12302:SF3">
    <property type="entry name" value="SERINE_THREONINE-PROTEIN KINASE 31"/>
    <property type="match status" value="1"/>
</dbReference>
<dbReference type="RefSeq" id="WP_108021938.1">
    <property type="nucleotide sequence ID" value="NZ_QBKR01000003.1"/>
</dbReference>
<dbReference type="GO" id="GO:0004519">
    <property type="term" value="F:endonuclease activity"/>
    <property type="evidence" value="ECO:0007669"/>
    <property type="project" value="UniProtKB-KW"/>
</dbReference>
<feature type="signal peptide" evidence="4">
    <location>
        <begin position="1"/>
        <end position="27"/>
    </location>
</feature>
<keyword evidence="1" id="KW-0540">Nuclease</keyword>
<dbReference type="InterPro" id="IPR016071">
    <property type="entry name" value="Staphylococal_nuclease_OB-fold"/>
</dbReference>
<evidence type="ECO:0000256" key="1">
    <source>
        <dbReference type="ARBA" id="ARBA00022722"/>
    </source>
</evidence>
<dbReference type="Proteomes" id="UP000244240">
    <property type="component" value="Unassembled WGS sequence"/>
</dbReference>
<protein>
    <submittedName>
        <fullName evidence="6">Endonuclease YncB(Thermonuclease family)</fullName>
    </submittedName>
</protein>
<proteinExistence type="predicted"/>
<dbReference type="PANTHER" id="PTHR12302">
    <property type="entry name" value="EBNA2 BINDING PROTEIN P100"/>
    <property type="match status" value="1"/>
</dbReference>
<evidence type="ECO:0000313" key="6">
    <source>
        <dbReference type="EMBL" id="PTX64388.1"/>
    </source>
</evidence>
<dbReference type="Gene3D" id="2.40.50.90">
    <property type="match status" value="1"/>
</dbReference>
<dbReference type="InterPro" id="IPR002071">
    <property type="entry name" value="Thermonucl_AS"/>
</dbReference>
<dbReference type="PROSITE" id="PS50830">
    <property type="entry name" value="TNASE_3"/>
    <property type="match status" value="1"/>
</dbReference>
<feature type="chain" id="PRO_5015682010" evidence="4">
    <location>
        <begin position="28"/>
        <end position="231"/>
    </location>
</feature>
<dbReference type="AlphaFoldDB" id="A0A2T6C7T8"/>
<comment type="caution">
    <text evidence="6">The sequence shown here is derived from an EMBL/GenBank/DDBJ whole genome shotgun (WGS) entry which is preliminary data.</text>
</comment>
<accession>A0A2T6C7T8</accession>
<evidence type="ECO:0000256" key="3">
    <source>
        <dbReference type="ARBA" id="ARBA00022801"/>
    </source>
</evidence>
<evidence type="ECO:0000256" key="4">
    <source>
        <dbReference type="SAM" id="SignalP"/>
    </source>
</evidence>
<dbReference type="EMBL" id="QBKR01000003">
    <property type="protein sequence ID" value="PTX64388.1"/>
    <property type="molecule type" value="Genomic_DNA"/>
</dbReference>
<dbReference type="OrthoDB" id="9775118at2"/>
<evidence type="ECO:0000313" key="7">
    <source>
        <dbReference type="Proteomes" id="UP000244240"/>
    </source>
</evidence>
<dbReference type="GO" id="GO:0016787">
    <property type="term" value="F:hydrolase activity"/>
    <property type="evidence" value="ECO:0007669"/>
    <property type="project" value="UniProtKB-KW"/>
</dbReference>
<evidence type="ECO:0000259" key="5">
    <source>
        <dbReference type="PROSITE" id="PS50830"/>
    </source>
</evidence>
<dbReference type="InterPro" id="IPR035437">
    <property type="entry name" value="SNase_OB-fold_sf"/>
</dbReference>
<keyword evidence="3" id="KW-0378">Hydrolase</keyword>
<organism evidence="6 7">
    <name type="scientific">Melghirimyces profundicolus</name>
    <dbReference type="NCBI Taxonomy" id="1242148"/>
    <lineage>
        <taxon>Bacteria</taxon>
        <taxon>Bacillati</taxon>
        <taxon>Bacillota</taxon>
        <taxon>Bacilli</taxon>
        <taxon>Bacillales</taxon>
        <taxon>Thermoactinomycetaceae</taxon>
        <taxon>Melghirimyces</taxon>
    </lineage>
</organism>
<evidence type="ECO:0000256" key="2">
    <source>
        <dbReference type="ARBA" id="ARBA00022759"/>
    </source>
</evidence>
<keyword evidence="2 6" id="KW-0255">Endonuclease</keyword>
<dbReference type="PROSITE" id="PS01123">
    <property type="entry name" value="TNASE_1"/>
    <property type="match status" value="1"/>
</dbReference>
<gene>
    <name evidence="6" type="ORF">C8P63_103174</name>
</gene>
<keyword evidence="7" id="KW-1185">Reference proteome</keyword>
<reference evidence="6 7" key="1">
    <citation type="submission" date="2018-04" db="EMBL/GenBank/DDBJ databases">
        <title>Genomic Encyclopedia of Archaeal and Bacterial Type Strains, Phase II (KMG-II): from individual species to whole genera.</title>
        <authorList>
            <person name="Goeker M."/>
        </authorList>
    </citation>
    <scope>NUCLEOTIDE SEQUENCE [LARGE SCALE GENOMIC DNA]</scope>
    <source>
        <strain evidence="6 7">DSM 45787</strain>
    </source>
</reference>
<sequence length="231" mass="26478">MRKPVIFFLTLFLMFSLVVLPDSSVQAATYTSTVEYVKDGDTILLTKPVNGTREVRLVGIDAPETFTVDGKDPGNQVEHGEDATAYLEQLLPKGTSVTMVTDQEEMDGSGRLLAYVYKDGMDVNEEMLRQGHAVTYVIWPNTHDTTRFEAYRDAMLDAESKGLGVWDPNNPLEELPFEYRDRMFDEEQDKYVGDFYTREYVDPLDYEQIPMENRVFFFTEQDALDAGYTHQ</sequence>
<dbReference type="Pfam" id="PF00565">
    <property type="entry name" value="SNase"/>
    <property type="match status" value="1"/>
</dbReference>
<dbReference type="SMART" id="SM00318">
    <property type="entry name" value="SNc"/>
    <property type="match status" value="1"/>
</dbReference>